<protein>
    <recommendedName>
        <fullName evidence="3">Sporulation stage II protein D amidase enhancer LytB N-terminal domain-containing protein</fullName>
    </recommendedName>
</protein>
<evidence type="ECO:0000256" key="1">
    <source>
        <dbReference type="SAM" id="MobiDB-lite"/>
    </source>
</evidence>
<dbReference type="Pfam" id="PF08486">
    <property type="entry name" value="SpoIID"/>
    <property type="match status" value="1"/>
</dbReference>
<feature type="region of interest" description="Disordered" evidence="1">
    <location>
        <begin position="36"/>
        <end position="154"/>
    </location>
</feature>
<name>A0AAE6KSE2_MYXXA</name>
<evidence type="ECO:0000313" key="5">
    <source>
        <dbReference type="Proteomes" id="UP000320179"/>
    </source>
</evidence>
<evidence type="ECO:0000259" key="3">
    <source>
        <dbReference type="Pfam" id="PF08486"/>
    </source>
</evidence>
<feature type="compositionally biased region" description="Low complexity" evidence="1">
    <location>
        <begin position="106"/>
        <end position="132"/>
    </location>
</feature>
<evidence type="ECO:0000313" key="4">
    <source>
        <dbReference type="EMBL" id="QDE68136.1"/>
    </source>
</evidence>
<keyword evidence="2" id="KW-0732">Signal</keyword>
<feature type="domain" description="Sporulation stage II protein D amidase enhancer LytB N-terminal" evidence="3">
    <location>
        <begin position="365"/>
        <end position="453"/>
    </location>
</feature>
<proteinExistence type="predicted"/>
<accession>A0AAE6KSE2</accession>
<dbReference type="AlphaFoldDB" id="A0AAE6KSE2"/>
<dbReference type="EMBL" id="CP017174">
    <property type="protein sequence ID" value="QDE68136.1"/>
    <property type="molecule type" value="Genomic_DNA"/>
</dbReference>
<dbReference type="InterPro" id="IPR013693">
    <property type="entry name" value="SpoIID/LytB_N"/>
</dbReference>
<dbReference type="GO" id="GO:0030435">
    <property type="term" value="P:sporulation resulting in formation of a cellular spore"/>
    <property type="evidence" value="ECO:0007669"/>
    <property type="project" value="InterPro"/>
</dbReference>
<gene>
    <name evidence="4" type="ORF">BHS09_14715</name>
</gene>
<dbReference type="PROSITE" id="PS51257">
    <property type="entry name" value="PROKAR_LIPOPROTEIN"/>
    <property type="match status" value="1"/>
</dbReference>
<reference evidence="4 5" key="1">
    <citation type="journal article" date="2019" name="Science">
        <title>Social genes are selection hotspots in kin groups of a soil microbe.</title>
        <authorList>
            <person name="Wielgoss S."/>
            <person name="Wolfensberger R."/>
            <person name="Sun L."/>
            <person name="Fiegna F."/>
            <person name="Velicer G.J."/>
        </authorList>
    </citation>
    <scope>NUCLEOTIDE SEQUENCE [LARGE SCALE GENOMIC DNA]</scope>
    <source>
        <strain evidence="4 5">MC3.5.9c15</strain>
    </source>
</reference>
<feature type="chain" id="PRO_5042217977" description="Sporulation stage II protein D amidase enhancer LytB N-terminal domain-containing protein" evidence="2">
    <location>
        <begin position="24"/>
        <end position="660"/>
    </location>
</feature>
<dbReference type="InterPro" id="IPR013486">
    <property type="entry name" value="SpoIID/LytB"/>
</dbReference>
<sequence>MTAWRCDCTVSPPVRHAVTQLLAAVLLSACVASKPAADSPRASATGPAVVSSSEATSPSGPEESEAGIHGADASTSHPAAVVTPGTSPSPQDGVAAPTRHGVSTTEGELALSGSSHGGASTAAPPHAHGPATPEEDPLAQGIPTPGDLKRLDFRGGEPRVPVRLMEGRNEVTFSPRGRMRLRFGGPDEKMLDAAAGTRWTVRVTQGSPAVLSARVQLAEFRMADRAGLQAALESWREKGLAVRAQVLGSVYGIAGKVIDNRRTLLLVDEVLTPDAAGRKQAELLRSHGVQTTLFEEVRTPSKAILEVRDEAGVVVGMAQDRLDAETPDGAGFDVRQVEYGVGYDFHGFEDRTFRGALQLVVDRSGRLAVVNVVPLEDLLKGLVPAEIFARAHSEALKAQAVTARGEVLAKVGIKHLADPYLLCSEQHCAVYRGRTGEAASTTAAVEATRGEGLFSEDGRLVDSVYSAVCGGHTEDNDVVWGGPPDPSLRGRPDVIGPVGAHPLPASLERWLTTANLPAACRLSSFAQLSKFRWEKRFTAEQVDTRLKRLGVGRVQALALTDRGVSGRAAVLTVSGDKGATQVRGELNIRRLFGMLNSSMAVVEAERDAEGRLTGWLFRGGGWGHGVGMCQTGAIGRAEAGQRYQDILRHYFNGAAVAPIY</sequence>
<dbReference type="NCBIfam" id="TIGR02669">
    <property type="entry name" value="SpoIID_LytB"/>
    <property type="match status" value="1"/>
</dbReference>
<dbReference type="Proteomes" id="UP000320179">
    <property type="component" value="Chromosome"/>
</dbReference>
<dbReference type="RefSeq" id="WP_140798217.1">
    <property type="nucleotide sequence ID" value="NZ_CP017173.1"/>
</dbReference>
<evidence type="ECO:0000256" key="2">
    <source>
        <dbReference type="SAM" id="SignalP"/>
    </source>
</evidence>
<organism evidence="4 5">
    <name type="scientific">Myxococcus xanthus</name>
    <dbReference type="NCBI Taxonomy" id="34"/>
    <lineage>
        <taxon>Bacteria</taxon>
        <taxon>Pseudomonadati</taxon>
        <taxon>Myxococcota</taxon>
        <taxon>Myxococcia</taxon>
        <taxon>Myxococcales</taxon>
        <taxon>Cystobacterineae</taxon>
        <taxon>Myxococcaceae</taxon>
        <taxon>Myxococcus</taxon>
    </lineage>
</organism>
<feature type="compositionally biased region" description="Polar residues" evidence="1">
    <location>
        <begin position="50"/>
        <end position="59"/>
    </location>
</feature>
<feature type="signal peptide" evidence="2">
    <location>
        <begin position="1"/>
        <end position="23"/>
    </location>
</feature>